<evidence type="ECO:0000313" key="2">
    <source>
        <dbReference type="EMBL" id="QIS02531.1"/>
    </source>
</evidence>
<dbReference type="InterPro" id="IPR029058">
    <property type="entry name" value="AB_hydrolase_fold"/>
</dbReference>
<dbReference type="AlphaFoldDB" id="A0A6G9XNL7"/>
<organism evidence="2 3">
    <name type="scientific">Nocardia brasiliensis</name>
    <dbReference type="NCBI Taxonomy" id="37326"/>
    <lineage>
        <taxon>Bacteria</taxon>
        <taxon>Bacillati</taxon>
        <taxon>Actinomycetota</taxon>
        <taxon>Actinomycetes</taxon>
        <taxon>Mycobacteriales</taxon>
        <taxon>Nocardiaceae</taxon>
        <taxon>Nocardia</taxon>
    </lineage>
</organism>
<dbReference type="Proteomes" id="UP000501705">
    <property type="component" value="Chromosome"/>
</dbReference>
<reference evidence="2 3" key="1">
    <citation type="journal article" date="2019" name="ACS Chem. Biol.">
        <title>Identification and Mobilization of a Cryptic Antibiotic Biosynthesis Gene Locus from a Human-Pathogenic Nocardia Isolate.</title>
        <authorList>
            <person name="Herisse M."/>
            <person name="Ishida K."/>
            <person name="Porter J.L."/>
            <person name="Howden B."/>
            <person name="Hertweck C."/>
            <person name="Stinear T.P."/>
            <person name="Pidot S.J."/>
        </authorList>
    </citation>
    <scope>NUCLEOTIDE SEQUENCE [LARGE SCALE GENOMIC DNA]</scope>
    <source>
        <strain evidence="2 3">AUSMDU00024985</strain>
    </source>
</reference>
<dbReference type="InterPro" id="IPR000073">
    <property type="entry name" value="AB_hydrolase_1"/>
</dbReference>
<dbReference type="PANTHER" id="PTHR43433">
    <property type="entry name" value="HYDROLASE, ALPHA/BETA FOLD FAMILY PROTEIN"/>
    <property type="match status" value="1"/>
</dbReference>
<evidence type="ECO:0000259" key="1">
    <source>
        <dbReference type="Pfam" id="PF12697"/>
    </source>
</evidence>
<dbReference type="GO" id="GO:0004806">
    <property type="term" value="F:triacylglycerol lipase activity"/>
    <property type="evidence" value="ECO:0007669"/>
    <property type="project" value="TreeGrafter"/>
</dbReference>
<dbReference type="InterPro" id="IPR050471">
    <property type="entry name" value="AB_hydrolase"/>
</dbReference>
<accession>A0A6G9XNL7</accession>
<sequence length="283" mass="29862">MPDTADIISRTLHGAAGPLAAWECTPPTGAPRGTAVLVPGFTGSKEDFAAMPAPLAAAGFRCVTYDQRGQWQSAGPDDPDEYSIDDFAGDLLEVVAQVSGDAPVHLVGHSFGGYVARRAVLRDPGRFHSLTLLASGPSSVRDIDFPPPRLVEEMVEAGGQQAIWDQMSGAMAGVAAISPAKYDFLHRRIMATKKANIVGILRTMQTPADDAAALRASGVPMLVAYGDTGDLWTPQVHERFAAELGARTVVYPGVGHLPNEERPQQVCADLVEFWSASSPSAAG</sequence>
<gene>
    <name evidence="2" type="ORF">F5X71_09545</name>
</gene>
<name>A0A6G9XNL7_NOCBR</name>
<proteinExistence type="predicted"/>
<protein>
    <submittedName>
        <fullName evidence="2">Alpha/beta fold hydrolase</fullName>
    </submittedName>
</protein>
<feature type="domain" description="AB hydrolase-1" evidence="1">
    <location>
        <begin position="36"/>
        <end position="267"/>
    </location>
</feature>
<dbReference type="RefSeq" id="WP_167461619.1">
    <property type="nucleotide sequence ID" value="NZ_CP046171.1"/>
</dbReference>
<dbReference type="SUPFAM" id="SSF53474">
    <property type="entry name" value="alpha/beta-Hydrolases"/>
    <property type="match status" value="1"/>
</dbReference>
<dbReference type="Gene3D" id="3.40.50.1820">
    <property type="entry name" value="alpha/beta hydrolase"/>
    <property type="match status" value="1"/>
</dbReference>
<dbReference type="PANTHER" id="PTHR43433:SF5">
    <property type="entry name" value="AB HYDROLASE-1 DOMAIN-CONTAINING PROTEIN"/>
    <property type="match status" value="1"/>
</dbReference>
<dbReference type="EMBL" id="CP046171">
    <property type="protein sequence ID" value="QIS02531.1"/>
    <property type="molecule type" value="Genomic_DNA"/>
</dbReference>
<dbReference type="GO" id="GO:0046503">
    <property type="term" value="P:glycerolipid catabolic process"/>
    <property type="evidence" value="ECO:0007669"/>
    <property type="project" value="TreeGrafter"/>
</dbReference>
<evidence type="ECO:0000313" key="3">
    <source>
        <dbReference type="Proteomes" id="UP000501705"/>
    </source>
</evidence>
<keyword evidence="2" id="KW-0378">Hydrolase</keyword>
<dbReference type="Pfam" id="PF12697">
    <property type="entry name" value="Abhydrolase_6"/>
    <property type="match status" value="1"/>
</dbReference>